<dbReference type="EMBL" id="CP138895">
    <property type="protein sequence ID" value="WPK24180.1"/>
    <property type="molecule type" value="Genomic_DNA"/>
</dbReference>
<evidence type="ECO:0000313" key="2">
    <source>
        <dbReference type="Proteomes" id="UP001338582"/>
    </source>
</evidence>
<dbReference type="KEGG" id="asau:88172508"/>
<sequence>MSLRVFCTKFAANNRHPQATPGEIRGRRCGDHIAAPADRHTCLDKQCMKIDNFHGKVGHYPEPEGEIQRKTRPGFHCPGCSPAASAAKKNFSGYRICRTINPKFNAESSATTPDGIFCGKKRAKLEIHGQIYSLRTFFVSNSYFWPQNFLLPPIRYPPSPCVGAPNFAPLLYARLRICSFVSFS</sequence>
<reference evidence="1 2" key="1">
    <citation type="submission" date="2023-10" db="EMBL/GenBank/DDBJ databases">
        <title>Draft Genome Sequence of Candida saopaulonensis from a very Premature Infant with Sepsis.</title>
        <authorList>
            <person name="Ning Y."/>
            <person name="Dai R."/>
            <person name="Xiao M."/>
            <person name="Xu Y."/>
            <person name="Yan Q."/>
            <person name="Zhang L."/>
        </authorList>
    </citation>
    <scope>NUCLEOTIDE SEQUENCE [LARGE SCALE GENOMIC DNA]</scope>
    <source>
        <strain evidence="1 2">19XY460</strain>
    </source>
</reference>
<organism evidence="1 2">
    <name type="scientific">Australozyma saopauloensis</name>
    <dbReference type="NCBI Taxonomy" id="291208"/>
    <lineage>
        <taxon>Eukaryota</taxon>
        <taxon>Fungi</taxon>
        <taxon>Dikarya</taxon>
        <taxon>Ascomycota</taxon>
        <taxon>Saccharomycotina</taxon>
        <taxon>Pichiomycetes</taxon>
        <taxon>Metschnikowiaceae</taxon>
        <taxon>Australozyma</taxon>
    </lineage>
</organism>
<gene>
    <name evidence="1" type="ORF">PUMCH_001443</name>
</gene>
<accession>A0AAX4H911</accession>
<dbReference type="Proteomes" id="UP001338582">
    <property type="component" value="Chromosome 2"/>
</dbReference>
<evidence type="ECO:0000313" key="1">
    <source>
        <dbReference type="EMBL" id="WPK24180.1"/>
    </source>
</evidence>
<dbReference type="RefSeq" id="XP_062876563.1">
    <property type="nucleotide sequence ID" value="XM_063020493.1"/>
</dbReference>
<dbReference type="GeneID" id="88172508"/>
<protein>
    <submittedName>
        <fullName evidence="1">Uncharacterized protein</fullName>
    </submittedName>
</protein>
<proteinExistence type="predicted"/>
<name>A0AAX4H911_9ASCO</name>
<keyword evidence="2" id="KW-1185">Reference proteome</keyword>
<dbReference type="AlphaFoldDB" id="A0AAX4H911"/>